<dbReference type="PANTHER" id="PTHR30537:SF81">
    <property type="entry name" value="TRANSCRIPTIONAL REGULATOR-RELATED"/>
    <property type="match status" value="1"/>
</dbReference>
<dbReference type="Gene3D" id="3.40.190.290">
    <property type="match status" value="1"/>
</dbReference>
<dbReference type="PANTHER" id="PTHR30537">
    <property type="entry name" value="HTH-TYPE TRANSCRIPTIONAL REGULATOR"/>
    <property type="match status" value="1"/>
</dbReference>
<organism evidence="6 7">
    <name type="scientific">Craurococcus roseus</name>
    <dbReference type="NCBI Taxonomy" id="77585"/>
    <lineage>
        <taxon>Bacteria</taxon>
        <taxon>Pseudomonadati</taxon>
        <taxon>Pseudomonadota</taxon>
        <taxon>Alphaproteobacteria</taxon>
        <taxon>Acetobacterales</taxon>
        <taxon>Acetobacteraceae</taxon>
        <taxon>Craurococcus</taxon>
    </lineage>
</organism>
<evidence type="ECO:0000313" key="6">
    <source>
        <dbReference type="EMBL" id="GAA0595244.1"/>
    </source>
</evidence>
<dbReference type="Proteomes" id="UP001501588">
    <property type="component" value="Unassembled WGS sequence"/>
</dbReference>
<dbReference type="SUPFAM" id="SSF53850">
    <property type="entry name" value="Periplasmic binding protein-like II"/>
    <property type="match status" value="1"/>
</dbReference>
<dbReference type="InterPro" id="IPR036388">
    <property type="entry name" value="WH-like_DNA-bd_sf"/>
</dbReference>
<proteinExistence type="inferred from homology"/>
<protein>
    <submittedName>
        <fullName evidence="6">LysR family transcriptional regulator</fullName>
    </submittedName>
</protein>
<comment type="similarity">
    <text evidence="1">Belongs to the LysR transcriptional regulatory family.</text>
</comment>
<sequence>MVRSFQKGQAPQGARRLPTIWPFQGAPGTAITGTVLLLQGERARVDGELDGIRAFVAVVETGGFSRAAARLGLAKSILSRRVSRLEASLGGARLLARTTRGVSTTEAGAAFHARCVRVLAELDEAREEVAGREGGVAGTLRIAAPLSFGMAHLAPALARFAADHPRVALDVSYNDRPVDLVGERFDAAVRIGTLPDSGLVARRIAPVRLVAVASPAYVERRGAPARPEDVAAHDCLVYSATPNGGETWRFRTGRGVVALRPHGRFRADNGEALMVAALEGLGIAVLPTFLAGGSLGSGALLPLLEAFPIPEHGLHVVRPPGGPAPARLRALIEFLAARFGPEPYWDPCWGVRAAGGAEATAFSAEPTARESGRP</sequence>
<reference evidence="7" key="1">
    <citation type="journal article" date="2019" name="Int. J. Syst. Evol. Microbiol.">
        <title>The Global Catalogue of Microorganisms (GCM) 10K type strain sequencing project: providing services to taxonomists for standard genome sequencing and annotation.</title>
        <authorList>
            <consortium name="The Broad Institute Genomics Platform"/>
            <consortium name="The Broad Institute Genome Sequencing Center for Infectious Disease"/>
            <person name="Wu L."/>
            <person name="Ma J."/>
        </authorList>
    </citation>
    <scope>NUCLEOTIDE SEQUENCE [LARGE SCALE GENOMIC DNA]</scope>
    <source>
        <strain evidence="7">JCM 9933</strain>
    </source>
</reference>
<dbReference type="CDD" id="cd08422">
    <property type="entry name" value="PBP2_CrgA_like"/>
    <property type="match status" value="1"/>
</dbReference>
<evidence type="ECO:0000256" key="2">
    <source>
        <dbReference type="ARBA" id="ARBA00023015"/>
    </source>
</evidence>
<accession>A0ABP3QTX0</accession>
<dbReference type="PROSITE" id="PS50931">
    <property type="entry name" value="HTH_LYSR"/>
    <property type="match status" value="1"/>
</dbReference>
<evidence type="ECO:0000256" key="1">
    <source>
        <dbReference type="ARBA" id="ARBA00009437"/>
    </source>
</evidence>
<keyword evidence="2" id="KW-0805">Transcription regulation</keyword>
<keyword evidence="4" id="KW-0804">Transcription</keyword>
<dbReference type="Pfam" id="PF03466">
    <property type="entry name" value="LysR_substrate"/>
    <property type="match status" value="1"/>
</dbReference>
<evidence type="ECO:0000259" key="5">
    <source>
        <dbReference type="PROSITE" id="PS50931"/>
    </source>
</evidence>
<dbReference type="InterPro" id="IPR000847">
    <property type="entry name" value="LysR_HTH_N"/>
</dbReference>
<evidence type="ECO:0000256" key="4">
    <source>
        <dbReference type="ARBA" id="ARBA00023163"/>
    </source>
</evidence>
<keyword evidence="3" id="KW-0238">DNA-binding</keyword>
<evidence type="ECO:0000256" key="3">
    <source>
        <dbReference type="ARBA" id="ARBA00023125"/>
    </source>
</evidence>
<dbReference type="Pfam" id="PF00126">
    <property type="entry name" value="HTH_1"/>
    <property type="match status" value="1"/>
</dbReference>
<gene>
    <name evidence="6" type="ORF">GCM10009416_36960</name>
</gene>
<dbReference type="InterPro" id="IPR005119">
    <property type="entry name" value="LysR_subst-bd"/>
</dbReference>
<dbReference type="InterPro" id="IPR058163">
    <property type="entry name" value="LysR-type_TF_proteobact-type"/>
</dbReference>
<feature type="domain" description="HTH lysR-type" evidence="5">
    <location>
        <begin position="48"/>
        <end position="105"/>
    </location>
</feature>
<name>A0ABP3QTX0_9PROT</name>
<keyword evidence="7" id="KW-1185">Reference proteome</keyword>
<comment type="caution">
    <text evidence="6">The sequence shown here is derived from an EMBL/GenBank/DDBJ whole genome shotgun (WGS) entry which is preliminary data.</text>
</comment>
<dbReference type="InterPro" id="IPR036390">
    <property type="entry name" value="WH_DNA-bd_sf"/>
</dbReference>
<dbReference type="SUPFAM" id="SSF46785">
    <property type="entry name" value="Winged helix' DNA-binding domain"/>
    <property type="match status" value="1"/>
</dbReference>
<dbReference type="EMBL" id="BAAAFZ010000060">
    <property type="protein sequence ID" value="GAA0595244.1"/>
    <property type="molecule type" value="Genomic_DNA"/>
</dbReference>
<dbReference type="Gene3D" id="1.10.10.10">
    <property type="entry name" value="Winged helix-like DNA-binding domain superfamily/Winged helix DNA-binding domain"/>
    <property type="match status" value="1"/>
</dbReference>
<evidence type="ECO:0000313" key="7">
    <source>
        <dbReference type="Proteomes" id="UP001501588"/>
    </source>
</evidence>